<sequence>MRVTSSRYSEQRAVNFNNLAIVKPKRNIDAIKNTLQFAPSIAVSDVMSLAPKIDELRIFMNTHKFGLFCITETWLKGSINDSVVDISGYNIIRKDYEFPDPADPEALWVMITLNRLLRGCSCLNIGTIYHPPPPAKDEPLLDYMMDSLSRIESDIPGAGIILADEWNRDNNSATKLTNFALLNTRSLCNKTLQVKDYVVENDIDLLAITETWLLDQDSHTTRELCPTGYMLHSVPKGSRGGGVALLSKKALKVKNCSTAKRKFKSFEYVELSLNHLSTNLRIVIVYRRPPSSSNQSTVVLFFNEFPILLESLATASGSLLIGGDFNLHVNDVLDTTATRFLQLIESFNLKQHVCEPTHRNGHILDLLITRADESIASAVNVTDPCLSDHLAVRYFLSLPKTAFERKEIQYRKLKSVDISLFRSDLSNAFVKNSICHDTDVSLAVQEYNSILTGLLDKHAPVKKRVLTLRPNAAWYTDDIKQEKAKRRRLELNKLLHRHDDACLPTSDKSSLVSAFADYFTDKILSIKLRLCSLKSDRGIESTVSDLSCGSSLTEFNPVSPDRLYRLLGGSGLKVCSLDPLPSLLMKNCVDVLLPIVTNIVNCSLDSYTVPNVMKEALVRPILKKASLDLQQLKNYRPISNLPFIAKCSEKVVAHQLNQYLAVNELNEVFQSAYKRYHSTETALIRVQNDILRSIDDGGCVMLLLLDMSTAFDTVDHSILLSRLSTSFGINGKALAWFRSYLHNRSQFISIDSYRSTNRPLTCGVPQGSVLGPILYLIYVSPVGCIMRRHGVSYHMCADDSQVYITFKSDDLEDLEIARGTLEQCIVDVNNWMLQNNLKLNQDKSELIVMHAKHRLKPSLESIQVGESTIVPSDSARNIGVIFDSTFSLDSHIIELCKTAFYHLRTLSKIRRYLSYDTTKVLINAFVISRLDNCNSLMYGLPNYLIDRVQHVFNCAAKLITLSKKYDHVTPLLIELHWLPVEYRIIFKILVITFKILNGIAPNYLKDLLEPYVPRRTLRSMSKLRLVEPSYKLSTYGLRAFSVCAPTFVEWHSS</sequence>
<dbReference type="Proteomes" id="UP001249851">
    <property type="component" value="Unassembled WGS sequence"/>
</dbReference>
<dbReference type="PANTHER" id="PTHR46670">
    <property type="entry name" value="ENDO/EXONUCLEASE/PHOSPHATASE DOMAIN-CONTAINING PROTEIN"/>
    <property type="match status" value="1"/>
</dbReference>
<keyword evidence="2" id="KW-0695">RNA-directed DNA polymerase</keyword>
<dbReference type="GO" id="GO:0003964">
    <property type="term" value="F:RNA-directed DNA polymerase activity"/>
    <property type="evidence" value="ECO:0007669"/>
    <property type="project" value="UniProtKB-KW"/>
</dbReference>
<feature type="domain" description="Reverse transcriptase" evidence="1">
    <location>
        <begin position="602"/>
        <end position="882"/>
    </location>
</feature>
<dbReference type="InterPro" id="IPR036691">
    <property type="entry name" value="Endo/exonu/phosph_ase_sf"/>
</dbReference>
<dbReference type="CDD" id="cd01650">
    <property type="entry name" value="RT_nLTR_like"/>
    <property type="match status" value="1"/>
</dbReference>
<dbReference type="Pfam" id="PF03372">
    <property type="entry name" value="Exo_endo_phos"/>
    <property type="match status" value="1"/>
</dbReference>
<reference evidence="2" key="2">
    <citation type="journal article" date="2023" name="Science">
        <title>Genomic signatures of disease resistance in endangered staghorn corals.</title>
        <authorList>
            <person name="Vollmer S.V."/>
            <person name="Selwyn J.D."/>
            <person name="Despard B.A."/>
            <person name="Roesel C.L."/>
        </authorList>
    </citation>
    <scope>NUCLEOTIDE SEQUENCE</scope>
    <source>
        <strain evidence="2">K2</strain>
    </source>
</reference>
<dbReference type="Gene3D" id="3.60.10.10">
    <property type="entry name" value="Endonuclease/exonuclease/phosphatase"/>
    <property type="match status" value="2"/>
</dbReference>
<dbReference type="AlphaFoldDB" id="A0AAD9USC3"/>
<keyword evidence="2" id="KW-0808">Transferase</keyword>
<evidence type="ECO:0000259" key="1">
    <source>
        <dbReference type="PROSITE" id="PS50878"/>
    </source>
</evidence>
<dbReference type="PROSITE" id="PS50878">
    <property type="entry name" value="RT_POL"/>
    <property type="match status" value="1"/>
</dbReference>
<gene>
    <name evidence="2" type="ORF">P5673_031688</name>
</gene>
<dbReference type="Pfam" id="PF00078">
    <property type="entry name" value="RVT_1"/>
    <property type="match status" value="1"/>
</dbReference>
<keyword evidence="2" id="KW-0548">Nucleotidyltransferase</keyword>
<dbReference type="EMBL" id="JARQWQ010000154">
    <property type="protein sequence ID" value="KAK2548161.1"/>
    <property type="molecule type" value="Genomic_DNA"/>
</dbReference>
<protein>
    <submittedName>
        <fullName evidence="2">RNA-directed DNA polymerase from transposon BS</fullName>
    </submittedName>
</protein>
<dbReference type="InterPro" id="IPR000477">
    <property type="entry name" value="RT_dom"/>
</dbReference>
<proteinExistence type="predicted"/>
<evidence type="ECO:0000313" key="3">
    <source>
        <dbReference type="Proteomes" id="UP001249851"/>
    </source>
</evidence>
<dbReference type="InterPro" id="IPR005135">
    <property type="entry name" value="Endo/exonuclease/phosphatase"/>
</dbReference>
<organism evidence="2 3">
    <name type="scientific">Acropora cervicornis</name>
    <name type="common">Staghorn coral</name>
    <dbReference type="NCBI Taxonomy" id="6130"/>
    <lineage>
        <taxon>Eukaryota</taxon>
        <taxon>Metazoa</taxon>
        <taxon>Cnidaria</taxon>
        <taxon>Anthozoa</taxon>
        <taxon>Hexacorallia</taxon>
        <taxon>Scleractinia</taxon>
        <taxon>Astrocoeniina</taxon>
        <taxon>Acroporidae</taxon>
        <taxon>Acropora</taxon>
    </lineage>
</organism>
<reference evidence="2" key="1">
    <citation type="journal article" date="2023" name="G3 (Bethesda)">
        <title>Whole genome assembly and annotation of the endangered Caribbean coral Acropora cervicornis.</title>
        <authorList>
            <person name="Selwyn J.D."/>
            <person name="Vollmer S.V."/>
        </authorList>
    </citation>
    <scope>NUCLEOTIDE SEQUENCE</scope>
    <source>
        <strain evidence="2">K2</strain>
    </source>
</reference>
<name>A0AAD9USC3_ACRCE</name>
<dbReference type="PANTHER" id="PTHR46670:SF3">
    <property type="entry name" value="ENDONUCLEASE_EXONUCLEASE_PHOSPHATASE DOMAIN-CONTAINING PROTEIN"/>
    <property type="match status" value="1"/>
</dbReference>
<evidence type="ECO:0000313" key="2">
    <source>
        <dbReference type="EMBL" id="KAK2548161.1"/>
    </source>
</evidence>
<comment type="caution">
    <text evidence="2">The sequence shown here is derived from an EMBL/GenBank/DDBJ whole genome shotgun (WGS) entry which is preliminary data.</text>
</comment>
<accession>A0AAD9USC3</accession>
<dbReference type="SUPFAM" id="SSF56219">
    <property type="entry name" value="DNase I-like"/>
    <property type="match status" value="2"/>
</dbReference>
<keyword evidence="3" id="KW-1185">Reference proteome</keyword>